<dbReference type="PRINTS" id="PR00081">
    <property type="entry name" value="GDHRDH"/>
</dbReference>
<dbReference type="PANTHER" id="PTHR43976">
    <property type="entry name" value="SHORT CHAIN DEHYDROGENASE"/>
    <property type="match status" value="1"/>
</dbReference>
<comment type="caution">
    <text evidence="4">The sequence shown here is derived from an EMBL/GenBank/DDBJ whole genome shotgun (WGS) entry which is preliminary data.</text>
</comment>
<dbReference type="PROSITE" id="PS00061">
    <property type="entry name" value="ADH_SHORT"/>
    <property type="match status" value="1"/>
</dbReference>
<evidence type="ECO:0000256" key="3">
    <source>
        <dbReference type="RuleBase" id="RU000363"/>
    </source>
</evidence>
<dbReference type="InterPro" id="IPR051911">
    <property type="entry name" value="SDR_oxidoreductase"/>
</dbReference>
<reference evidence="4 5" key="1">
    <citation type="submission" date="2017-02" db="EMBL/GenBank/DDBJ databases">
        <title>Genome sequence of Microcystis aeruginosa KW.</title>
        <authorList>
            <person name="Oh H.-M."/>
            <person name="Ahn C.-Y."/>
            <person name="Jeong H."/>
            <person name="Srivastava A."/>
            <person name="Lee H.-G."/>
            <person name="Kang S.-R."/>
        </authorList>
    </citation>
    <scope>NUCLEOTIDE SEQUENCE [LARGE SCALE GENOMIC DNA]</scope>
    <source>
        <strain evidence="4 5">KW</strain>
    </source>
</reference>
<dbReference type="SUPFAM" id="SSF51735">
    <property type="entry name" value="NAD(P)-binding Rossmann-fold domains"/>
    <property type="match status" value="1"/>
</dbReference>
<gene>
    <name evidence="4" type="ORF">B1L04_12585</name>
</gene>
<accession>A0A1V4BR17</accession>
<protein>
    <submittedName>
        <fullName evidence="4">Short-chain dehydrogenase</fullName>
    </submittedName>
</protein>
<dbReference type="CDD" id="cd05374">
    <property type="entry name" value="17beta-HSD-like_SDR_c"/>
    <property type="match status" value="1"/>
</dbReference>
<dbReference type="RefSeq" id="WP_079207766.1">
    <property type="nucleotide sequence ID" value="NZ_MVGR01000004.1"/>
</dbReference>
<dbReference type="InterPro" id="IPR020904">
    <property type="entry name" value="Sc_DH/Rdtase_CS"/>
</dbReference>
<evidence type="ECO:0000256" key="1">
    <source>
        <dbReference type="ARBA" id="ARBA00006484"/>
    </source>
</evidence>
<dbReference type="GO" id="GO:0016491">
    <property type="term" value="F:oxidoreductase activity"/>
    <property type="evidence" value="ECO:0007669"/>
    <property type="project" value="UniProtKB-KW"/>
</dbReference>
<dbReference type="EMBL" id="MVGR01000004">
    <property type="protein sequence ID" value="OPF16943.1"/>
    <property type="molecule type" value="Genomic_DNA"/>
</dbReference>
<organism evidence="4 5">
    <name type="scientific">Microcystis aeruginosa KW</name>
    <dbReference type="NCBI Taxonomy" id="1960155"/>
    <lineage>
        <taxon>Bacteria</taxon>
        <taxon>Bacillati</taxon>
        <taxon>Cyanobacteriota</taxon>
        <taxon>Cyanophyceae</taxon>
        <taxon>Oscillatoriophycideae</taxon>
        <taxon>Chroococcales</taxon>
        <taxon>Microcystaceae</taxon>
        <taxon>Microcystis</taxon>
    </lineage>
</organism>
<dbReference type="Gene3D" id="3.40.50.720">
    <property type="entry name" value="NAD(P)-binding Rossmann-like Domain"/>
    <property type="match status" value="1"/>
</dbReference>
<dbReference type="Pfam" id="PF00106">
    <property type="entry name" value="adh_short"/>
    <property type="match status" value="1"/>
</dbReference>
<evidence type="ECO:0000313" key="5">
    <source>
        <dbReference type="Proteomes" id="UP000189835"/>
    </source>
</evidence>
<dbReference type="PRINTS" id="PR00080">
    <property type="entry name" value="SDRFAMILY"/>
</dbReference>
<dbReference type="Proteomes" id="UP000189835">
    <property type="component" value="Unassembled WGS sequence"/>
</dbReference>
<name>A0A1V4BR17_MICAE</name>
<proteinExistence type="inferred from homology"/>
<keyword evidence="2" id="KW-0560">Oxidoreductase</keyword>
<dbReference type="AlphaFoldDB" id="A0A1V4BR17"/>
<dbReference type="PANTHER" id="PTHR43976:SF16">
    <property type="entry name" value="SHORT-CHAIN DEHYDROGENASE_REDUCTASE FAMILY PROTEIN"/>
    <property type="match status" value="1"/>
</dbReference>
<evidence type="ECO:0000256" key="2">
    <source>
        <dbReference type="ARBA" id="ARBA00023002"/>
    </source>
</evidence>
<evidence type="ECO:0000313" key="4">
    <source>
        <dbReference type="EMBL" id="OPF16943.1"/>
    </source>
</evidence>
<comment type="similarity">
    <text evidence="1 3">Belongs to the short-chain dehydrogenases/reductases (SDR) family.</text>
</comment>
<dbReference type="InterPro" id="IPR002347">
    <property type="entry name" value="SDR_fam"/>
</dbReference>
<sequence length="301" mass="33966">MFPKVVLITGCSSGFGLLTTLEMLRRGFLVIATMRNLEKRDRLEKALSKLDSLEKTSNKLPVKTESNLFLDTPHPWCKLFQLDVTNLDSIQLCVETVIEQFKSIDVLINNAGNGLGGFAEDISLEEFRSQFETNFFGLVTLTQQVIHYMRESHQGQIINISSIAGLIGFPAFSAYCASKFAVEGFSECLRYELLPFNIWVSLVEPGTYPTDIYLSNLRLAKKSQNHNSAYYECGQRLLNQTIEEVKNTKAAPQEVANLIGKIAQTKRPRLRYIIGTESIYVSLKKILPSFIFESLVAHFFA</sequence>
<dbReference type="InterPro" id="IPR036291">
    <property type="entry name" value="NAD(P)-bd_dom_sf"/>
</dbReference>